<dbReference type="CDD" id="cd20071">
    <property type="entry name" value="SET_SMYD"/>
    <property type="match status" value="1"/>
</dbReference>
<dbReference type="EMBL" id="WOWK01000196">
    <property type="protein sequence ID" value="KAF0315571.1"/>
    <property type="molecule type" value="Genomic_DNA"/>
</dbReference>
<dbReference type="InterPro" id="IPR046341">
    <property type="entry name" value="SET_dom_sf"/>
</dbReference>
<dbReference type="PROSITE" id="PS50280">
    <property type="entry name" value="SET"/>
    <property type="match status" value="1"/>
</dbReference>
<reference evidence="3 4" key="1">
    <citation type="submission" date="2019-12" db="EMBL/GenBank/DDBJ databases">
        <title>A genome sequence resource for the geographically widespread anthracnose pathogen Colletotrichum asianum.</title>
        <authorList>
            <person name="Meng Y."/>
        </authorList>
    </citation>
    <scope>NUCLEOTIDE SEQUENCE [LARGE SCALE GENOMIC DNA]</scope>
    <source>
        <strain evidence="3 4">ICMP 18580</strain>
    </source>
</reference>
<evidence type="ECO:0000256" key="1">
    <source>
        <dbReference type="SAM" id="SignalP"/>
    </source>
</evidence>
<dbReference type="InterPro" id="IPR001214">
    <property type="entry name" value="SET_dom"/>
</dbReference>
<feature type="domain" description="SET" evidence="2">
    <location>
        <begin position="133"/>
        <end position="280"/>
    </location>
</feature>
<dbReference type="OrthoDB" id="438641at2759"/>
<gene>
    <name evidence="3" type="ORF">GQ607_017196</name>
</gene>
<dbReference type="PANTHER" id="PTHR47332:SF6">
    <property type="entry name" value="SET DOMAIN-CONTAINING PROTEIN"/>
    <property type="match status" value="1"/>
</dbReference>
<organism evidence="3 4">
    <name type="scientific">Colletotrichum asianum</name>
    <dbReference type="NCBI Taxonomy" id="702518"/>
    <lineage>
        <taxon>Eukaryota</taxon>
        <taxon>Fungi</taxon>
        <taxon>Dikarya</taxon>
        <taxon>Ascomycota</taxon>
        <taxon>Pezizomycotina</taxon>
        <taxon>Sordariomycetes</taxon>
        <taxon>Hypocreomycetidae</taxon>
        <taxon>Glomerellales</taxon>
        <taxon>Glomerellaceae</taxon>
        <taxon>Colletotrichum</taxon>
        <taxon>Colletotrichum gloeosporioides species complex</taxon>
    </lineage>
</organism>
<keyword evidence="1" id="KW-0732">Signal</keyword>
<proteinExistence type="predicted"/>
<feature type="chain" id="PRO_5034501633" description="SET domain-containing protein" evidence="1">
    <location>
        <begin position="21"/>
        <end position="418"/>
    </location>
</feature>
<comment type="caution">
    <text evidence="3">The sequence shown here is derived from an EMBL/GenBank/DDBJ whole genome shotgun (WGS) entry which is preliminary data.</text>
</comment>
<accession>A0A8H3VSC1</accession>
<evidence type="ECO:0000313" key="3">
    <source>
        <dbReference type="EMBL" id="KAF0315571.1"/>
    </source>
</evidence>
<evidence type="ECO:0000259" key="2">
    <source>
        <dbReference type="PROSITE" id="PS50280"/>
    </source>
</evidence>
<dbReference type="SMART" id="SM00317">
    <property type="entry name" value="SET"/>
    <property type="match status" value="1"/>
</dbReference>
<dbReference type="AlphaFoldDB" id="A0A8H3VSC1"/>
<dbReference type="PANTHER" id="PTHR47332">
    <property type="entry name" value="SET DOMAIN-CONTAINING PROTEIN 5"/>
    <property type="match status" value="1"/>
</dbReference>
<feature type="signal peptide" evidence="1">
    <location>
        <begin position="1"/>
        <end position="20"/>
    </location>
</feature>
<evidence type="ECO:0000313" key="4">
    <source>
        <dbReference type="Proteomes" id="UP000434172"/>
    </source>
</evidence>
<dbReference type="InterPro" id="IPR053185">
    <property type="entry name" value="SET_domain_protein"/>
</dbReference>
<dbReference type="Proteomes" id="UP000434172">
    <property type="component" value="Unassembled WGS sequence"/>
</dbReference>
<protein>
    <recommendedName>
        <fullName evidence="2">SET domain-containing protein</fullName>
    </recommendedName>
</protein>
<sequence length="418" mass="46445">MTLFVSFLLVLGICLSCVLAQSPNHSTNTTRQCDWNPAGPLHLSLHQKTCFLPYHPEKNLESSEPSPWTHRPVCTSPKTNSRYCAFVKDDFHGDSAVLILTSPETAAGDFGLIEDSDPRWLSPGSSSPPPQIPPYEVRKIPGKELGVVANSTIRAGEVIMRDYPNILQTVSTEVWEQIDPREALWVLEEGFVRLPREVQIRVFELARSTGGHVLEDVLHTNTFAASFNNVSHYGLFTNIARINHDCRPNAVTRYSPRTLALEVIAYRDIQPGEELSISYSPLNMLYADRQRTLQEWGFNCTCSLCSSASAVAVSDARRGRMQDIVSALNNKVFRSSPARMAELAEELDGILEEEGLSAQKGDFYDILARAYVDMGEVETGRRYALLAVEKLVHFAGYDDERTERARGLLGELGKVGGA</sequence>
<keyword evidence="4" id="KW-1185">Reference proteome</keyword>
<name>A0A8H3VSC1_9PEZI</name>
<dbReference type="Gene3D" id="2.170.270.10">
    <property type="entry name" value="SET domain"/>
    <property type="match status" value="1"/>
</dbReference>
<dbReference type="SUPFAM" id="SSF82199">
    <property type="entry name" value="SET domain"/>
    <property type="match status" value="1"/>
</dbReference>
<dbReference type="Pfam" id="PF00856">
    <property type="entry name" value="SET"/>
    <property type="match status" value="1"/>
</dbReference>